<sequence>MRSRISVVNERTLSNVYGPSGDPGTMDTIFSTPGQTFSGESYTYSGSERRTCPPGVDYGRHYPISYLQLAEQGFTAIMSSDQFAPSSATEKARLRSRSLARPGYSSSAFHSQRQSRRDTAPAASVTRPPGASLDRQPPDATDADHTRANTIATTPLNLTDLIPPIPILIDPYRTCMPNVDNSLVPLVAFEPLLVYFVDSVIRLIRSPSPNRLQYNRLADIFVDIIQAPFAQNKEALHFTSAESISL</sequence>
<evidence type="ECO:0000313" key="3">
    <source>
        <dbReference type="Proteomes" id="UP000272942"/>
    </source>
</evidence>
<dbReference type="Proteomes" id="UP000272942">
    <property type="component" value="Unassembled WGS sequence"/>
</dbReference>
<dbReference type="WBParaSite" id="ECPE_0000544801-mRNA-1">
    <property type="protein sequence ID" value="ECPE_0000544801-mRNA-1"/>
    <property type="gene ID" value="ECPE_0000544801"/>
</dbReference>
<dbReference type="OrthoDB" id="1746725at2759"/>
<evidence type="ECO:0000313" key="2">
    <source>
        <dbReference type="EMBL" id="VDP75522.1"/>
    </source>
</evidence>
<accession>A0A183AEQ0</accession>
<reference evidence="4" key="1">
    <citation type="submission" date="2016-06" db="UniProtKB">
        <authorList>
            <consortium name="WormBaseParasite"/>
        </authorList>
    </citation>
    <scope>IDENTIFICATION</scope>
</reference>
<protein>
    <submittedName>
        <fullName evidence="2 4">Uncharacterized protein</fullName>
    </submittedName>
</protein>
<dbReference type="AlphaFoldDB" id="A0A183AEQ0"/>
<evidence type="ECO:0000313" key="4">
    <source>
        <dbReference type="WBParaSite" id="ECPE_0000544801-mRNA-1"/>
    </source>
</evidence>
<evidence type="ECO:0000256" key="1">
    <source>
        <dbReference type="SAM" id="MobiDB-lite"/>
    </source>
</evidence>
<proteinExistence type="predicted"/>
<organism evidence="4">
    <name type="scientific">Echinostoma caproni</name>
    <dbReference type="NCBI Taxonomy" id="27848"/>
    <lineage>
        <taxon>Eukaryota</taxon>
        <taxon>Metazoa</taxon>
        <taxon>Spiralia</taxon>
        <taxon>Lophotrochozoa</taxon>
        <taxon>Platyhelminthes</taxon>
        <taxon>Trematoda</taxon>
        <taxon>Digenea</taxon>
        <taxon>Plagiorchiida</taxon>
        <taxon>Echinostomata</taxon>
        <taxon>Echinostomatoidea</taxon>
        <taxon>Echinostomatidae</taxon>
        <taxon>Echinostoma</taxon>
    </lineage>
</organism>
<feature type="region of interest" description="Disordered" evidence="1">
    <location>
        <begin position="88"/>
        <end position="150"/>
    </location>
</feature>
<reference evidence="2 3" key="2">
    <citation type="submission" date="2018-11" db="EMBL/GenBank/DDBJ databases">
        <authorList>
            <consortium name="Pathogen Informatics"/>
        </authorList>
    </citation>
    <scope>NUCLEOTIDE SEQUENCE [LARGE SCALE GENOMIC DNA]</scope>
    <source>
        <strain evidence="2 3">Egypt</strain>
    </source>
</reference>
<keyword evidence="3" id="KW-1185">Reference proteome</keyword>
<gene>
    <name evidence="2" type="ORF">ECPE_LOCUS5435</name>
</gene>
<name>A0A183AEQ0_9TREM</name>
<dbReference type="EMBL" id="UZAN01042292">
    <property type="protein sequence ID" value="VDP75522.1"/>
    <property type="molecule type" value="Genomic_DNA"/>
</dbReference>